<dbReference type="Proteomes" id="UP000034037">
    <property type="component" value="Chromosome"/>
</dbReference>
<keyword evidence="1" id="KW-0812">Transmembrane</keyword>
<reference evidence="2 3" key="1">
    <citation type="submission" date="2015-04" db="EMBL/GenBank/DDBJ databases">
        <title>Complete Genome Sequence of Brevibacterium flavum ATCC 15168.</title>
        <authorList>
            <person name="Ahn J."/>
            <person name="Park G."/>
            <person name="Jeon W."/>
            <person name="Jang Y."/>
            <person name="Jang M."/>
            <person name="Lee H."/>
            <person name="Lee H."/>
        </authorList>
    </citation>
    <scope>NUCLEOTIDE SEQUENCE [LARGE SCALE GENOMIC DNA]</scope>
    <source>
        <strain evidence="2 3">ATCC 15168</strain>
    </source>
</reference>
<feature type="transmembrane region" description="Helical" evidence="1">
    <location>
        <begin position="111"/>
        <end position="131"/>
    </location>
</feature>
<dbReference type="PATRIC" id="fig|92706.3.peg.1967"/>
<protein>
    <submittedName>
        <fullName evidence="2">Uncharacterized protein</fullName>
    </submittedName>
</protein>
<organism evidence="2 3">
    <name type="scientific">[Brevibacterium] flavum</name>
    <dbReference type="NCBI Taxonomy" id="92706"/>
    <lineage>
        <taxon>Bacteria</taxon>
        <taxon>Bacillati</taxon>
        <taxon>Actinomycetota</taxon>
        <taxon>Actinomycetes</taxon>
        <taxon>Mycobacteriales</taxon>
        <taxon>Corynebacteriaceae</taxon>
        <taxon>Corynebacterium</taxon>
    </lineage>
</organism>
<feature type="transmembrane region" description="Helical" evidence="1">
    <location>
        <begin position="305"/>
        <end position="322"/>
    </location>
</feature>
<name>A0A0F6WQY6_9CORY</name>
<dbReference type="AlphaFoldDB" id="A0A0F6WQY6"/>
<feature type="transmembrane region" description="Helical" evidence="1">
    <location>
        <begin position="53"/>
        <end position="75"/>
    </location>
</feature>
<feature type="transmembrane region" description="Helical" evidence="1">
    <location>
        <begin position="376"/>
        <end position="397"/>
    </location>
</feature>
<feature type="transmembrane region" description="Helical" evidence="1">
    <location>
        <begin position="228"/>
        <end position="246"/>
    </location>
</feature>
<feature type="transmembrane region" description="Helical" evidence="1">
    <location>
        <begin position="21"/>
        <end position="47"/>
    </location>
</feature>
<sequence length="526" mass="56078">MTKTLLKLQLTLWGRTIKGNKAAIVMMSLLSFYALMGLFGFGIFLALGLGQDHMGILAGVVSVGMVAYCIAAFMWPSGEGQLDPTAFSTMPLSAKQLLPGFAISTLLQSRGIIAVICTVATSIIAAVFLPVGSWPMIVFMMAVSLVTTLLLGELLGALTSGSSSRVSNDRRTVLTSVVFMVFVVGYNMLIGADGMSRIDAIGAYTKWTPFGAGAGAIEAFAVGLWGEAGLLTLLAFVYVAAGFWLWSQLINRALTAPLDQGGQGQSAKDSAGEGKKVLFLPGIPWSVGGAIFSRSLRYMFRDSRLLGSMIVFPLLGVLFIFQSFTVEFFMIYVGLIMMAVFAGSVATNDFGYDGPSLWLNIVAGVKARTLLMPRHWASMLPGSVSIVVFMIITIVLAENKTTAVLICFIGLGIFISSAAVALLVTTFNPYPTSKPGTSPWGDRSGYSGAAFVGAFAALLLGWIPTIPTIALGIFGLVTDQMWMIILSEVLAIILPVAVYIGVAKVCIRKVEKDLPEIFDKVKTHVK</sequence>
<evidence type="ECO:0000256" key="1">
    <source>
        <dbReference type="SAM" id="Phobius"/>
    </source>
</evidence>
<dbReference type="EMBL" id="CP011309">
    <property type="protein sequence ID" value="AKF27755.1"/>
    <property type="molecule type" value="Genomic_DNA"/>
</dbReference>
<proteinExistence type="predicted"/>
<keyword evidence="1" id="KW-1133">Transmembrane helix</keyword>
<keyword evidence="3" id="KW-1185">Reference proteome</keyword>
<keyword evidence="1" id="KW-0472">Membrane</keyword>
<feature type="transmembrane region" description="Helical" evidence="1">
    <location>
        <begin position="328"/>
        <end position="347"/>
    </location>
</feature>
<dbReference type="HOGENOM" id="CLU_025319_1_0_11"/>
<dbReference type="RefSeq" id="WP_034983796.1">
    <property type="nucleotide sequence ID" value="NZ_CP011309.1"/>
</dbReference>
<evidence type="ECO:0000313" key="2">
    <source>
        <dbReference type="EMBL" id="AKF27755.1"/>
    </source>
</evidence>
<accession>A0A0F6WQY6</accession>
<feature type="transmembrane region" description="Helical" evidence="1">
    <location>
        <begin position="403"/>
        <end position="427"/>
    </location>
</feature>
<feature type="transmembrane region" description="Helical" evidence="1">
    <location>
        <begin position="172"/>
        <end position="190"/>
    </location>
</feature>
<feature type="transmembrane region" description="Helical" evidence="1">
    <location>
        <begin position="448"/>
        <end position="475"/>
    </location>
</feature>
<gene>
    <name evidence="2" type="ORF">YH66_09435</name>
</gene>
<feature type="transmembrane region" description="Helical" evidence="1">
    <location>
        <begin position="481"/>
        <end position="502"/>
    </location>
</feature>
<evidence type="ECO:0000313" key="3">
    <source>
        <dbReference type="Proteomes" id="UP000034037"/>
    </source>
</evidence>
<feature type="transmembrane region" description="Helical" evidence="1">
    <location>
        <begin position="137"/>
        <end position="160"/>
    </location>
</feature>